<evidence type="ECO:0000256" key="3">
    <source>
        <dbReference type="ARBA" id="ARBA00022692"/>
    </source>
</evidence>
<comment type="subcellular location">
    <subcellularLocation>
        <location evidence="1">Cell membrane</location>
        <topology evidence="1">Multi-pass membrane protein</topology>
    </subcellularLocation>
</comment>
<dbReference type="InterPro" id="IPR000620">
    <property type="entry name" value="EamA_dom"/>
</dbReference>
<reference evidence="8 9" key="1">
    <citation type="submission" date="2018-05" db="EMBL/GenBank/DDBJ databases">
        <title>Complete Genome Sequences of Extremely Thermoacidophilic, Metal-Mobilizing Type-Strain Members of the Archaeal Family Sulfolobaceae: Acidianus brierleyi DSM-1651T, Acidianus sulfidivorans DSM-18786T, Metallosphaera hakonensis DSM-7519T, and Metallosphaera prunae DSM-10039T.</title>
        <authorList>
            <person name="Counts J.A."/>
            <person name="Kelly R.M."/>
        </authorList>
    </citation>
    <scope>NUCLEOTIDE SEQUENCE [LARGE SCALE GENOMIC DNA]</scope>
    <source>
        <strain evidence="8 9">HO1-1</strain>
    </source>
</reference>
<feature type="transmembrane region" description="Helical" evidence="6">
    <location>
        <begin position="118"/>
        <end position="134"/>
    </location>
</feature>
<evidence type="ECO:0000259" key="7">
    <source>
        <dbReference type="Pfam" id="PF00892"/>
    </source>
</evidence>
<name>A0A2U9IQV8_9CREN</name>
<keyword evidence="4 6" id="KW-1133">Transmembrane helix</keyword>
<dbReference type="InterPro" id="IPR050638">
    <property type="entry name" value="AA-Vitamin_Transporters"/>
</dbReference>
<feature type="transmembrane region" description="Helical" evidence="6">
    <location>
        <begin position="230"/>
        <end position="249"/>
    </location>
</feature>
<keyword evidence="9" id="KW-1185">Reference proteome</keyword>
<dbReference type="RefSeq" id="WP_054837308.1">
    <property type="nucleotide sequence ID" value="NZ_BBBA01000041.1"/>
</dbReference>
<dbReference type="OrthoDB" id="17861at2157"/>
<feature type="transmembrane region" description="Helical" evidence="6">
    <location>
        <begin position="12"/>
        <end position="30"/>
    </location>
</feature>
<organism evidence="8 9">
    <name type="scientific">Metallosphaera hakonensis JCM 8857 = DSM 7519</name>
    <dbReference type="NCBI Taxonomy" id="1293036"/>
    <lineage>
        <taxon>Archaea</taxon>
        <taxon>Thermoproteota</taxon>
        <taxon>Thermoprotei</taxon>
        <taxon>Sulfolobales</taxon>
        <taxon>Sulfolobaceae</taxon>
        <taxon>Metallosphaera</taxon>
    </lineage>
</organism>
<evidence type="ECO:0000313" key="8">
    <source>
        <dbReference type="EMBL" id="AWR98366.1"/>
    </source>
</evidence>
<dbReference type="GO" id="GO:0005886">
    <property type="term" value="C:plasma membrane"/>
    <property type="evidence" value="ECO:0007669"/>
    <property type="project" value="UniProtKB-SubCell"/>
</dbReference>
<reference evidence="9" key="3">
    <citation type="submission" date="2020-03" db="EMBL/GenBank/DDBJ databases">
        <title>Sequencing and Assembly of Multiple Reported Metal-Biooxidizing Members of the Extremely Thermoacidophilic Archaeal Family Sulfolobaceae.</title>
        <authorList>
            <person name="Counts J.A."/>
            <person name="Kelly R.M."/>
        </authorList>
    </citation>
    <scope>NUCLEOTIDE SEQUENCE [LARGE SCALE GENOMIC DNA]</scope>
    <source>
        <strain evidence="9">HO1-1</strain>
    </source>
</reference>
<dbReference type="PANTHER" id="PTHR32322:SF18">
    <property type="entry name" value="S-ADENOSYLMETHIONINE_S-ADENOSYLHOMOCYSTEINE TRANSPORTER"/>
    <property type="match status" value="1"/>
</dbReference>
<evidence type="ECO:0000256" key="4">
    <source>
        <dbReference type="ARBA" id="ARBA00022989"/>
    </source>
</evidence>
<protein>
    <submittedName>
        <fullName evidence="8">Transporter</fullName>
    </submittedName>
</protein>
<proteinExistence type="predicted"/>
<feature type="transmembrane region" description="Helical" evidence="6">
    <location>
        <begin position="36"/>
        <end position="53"/>
    </location>
</feature>
<dbReference type="GeneID" id="36833687"/>
<feature type="transmembrane region" description="Helical" evidence="6">
    <location>
        <begin position="171"/>
        <end position="194"/>
    </location>
</feature>
<feature type="transmembrane region" description="Helical" evidence="6">
    <location>
        <begin position="200"/>
        <end position="218"/>
    </location>
</feature>
<dbReference type="Proteomes" id="UP000247586">
    <property type="component" value="Chromosome"/>
</dbReference>
<feature type="domain" description="EamA" evidence="7">
    <location>
        <begin position="140"/>
        <end position="272"/>
    </location>
</feature>
<keyword evidence="2" id="KW-1003">Cell membrane</keyword>
<dbReference type="EMBL" id="CP029287">
    <property type="protein sequence ID" value="AWR98366.1"/>
    <property type="molecule type" value="Genomic_DNA"/>
</dbReference>
<dbReference type="KEGG" id="mhk:DFR87_00055"/>
<feature type="transmembrane region" description="Helical" evidence="6">
    <location>
        <begin position="140"/>
        <end position="159"/>
    </location>
</feature>
<dbReference type="SUPFAM" id="SSF103481">
    <property type="entry name" value="Multidrug resistance efflux transporter EmrE"/>
    <property type="match status" value="2"/>
</dbReference>
<feature type="transmembrane region" description="Helical" evidence="6">
    <location>
        <begin position="255"/>
        <end position="272"/>
    </location>
</feature>
<evidence type="ECO:0000256" key="6">
    <source>
        <dbReference type="SAM" id="Phobius"/>
    </source>
</evidence>
<reference evidence="9" key="2">
    <citation type="submission" date="2020-03" db="EMBL/GenBank/DDBJ databases">
        <title>Complete Genome Sequences of Extremely Thermoacidophilic, Metal-Mobilizing Type-Strain Members of the Archaeal Family Sulfolobaceae: Acidianus brierleyi DSM-1651T, Acidianus sulfidivorans DSM-18786T, Metallosphaera hakonensis DSM-7519T, and Metallosphaera prunae DSM-10039T.</title>
        <authorList>
            <person name="Counts J.A."/>
            <person name="Kelly R.M."/>
        </authorList>
    </citation>
    <scope>NUCLEOTIDE SEQUENCE [LARGE SCALE GENOMIC DNA]</scope>
    <source>
        <strain evidence="9">HO1-1</strain>
    </source>
</reference>
<dbReference type="PANTHER" id="PTHR32322">
    <property type="entry name" value="INNER MEMBRANE TRANSPORTER"/>
    <property type="match status" value="1"/>
</dbReference>
<dbReference type="Pfam" id="PF00892">
    <property type="entry name" value="EamA"/>
    <property type="match status" value="2"/>
</dbReference>
<evidence type="ECO:0000313" key="9">
    <source>
        <dbReference type="Proteomes" id="UP000247586"/>
    </source>
</evidence>
<accession>A0A2U9IQV8</accession>
<dbReference type="STRING" id="1293036.GCA_001315825_02797"/>
<evidence type="ECO:0000256" key="5">
    <source>
        <dbReference type="ARBA" id="ARBA00023136"/>
    </source>
</evidence>
<gene>
    <name evidence="8" type="ORF">DFR87_00055</name>
</gene>
<keyword evidence="5 6" id="KW-0472">Membrane</keyword>
<feature type="domain" description="EamA" evidence="7">
    <location>
        <begin position="15"/>
        <end position="133"/>
    </location>
</feature>
<dbReference type="InterPro" id="IPR037185">
    <property type="entry name" value="EmrE-like"/>
</dbReference>
<evidence type="ECO:0000256" key="1">
    <source>
        <dbReference type="ARBA" id="ARBA00004651"/>
    </source>
</evidence>
<evidence type="ECO:0000256" key="2">
    <source>
        <dbReference type="ARBA" id="ARBA00022475"/>
    </source>
</evidence>
<keyword evidence="3 6" id="KW-0812">Transmembrane</keyword>
<dbReference type="AlphaFoldDB" id="A0A2U9IQV8"/>
<sequence>MSSTLLRGLKWLGPLAIVWGLTYPLTKIVSEDVSPLMITAVRFGVGAIFFLGLSKFKISVGRKQFVTAILNFTIFLICLNVGTSISSNPGLAAVMIYTQPIFVMIFERILGTKISSRSILGILLGVLGLALSITSASLDLGILIALLGGVSWALGTVYYSRNLAKESVPRLNAFMSLVSLPITLAITPVDYYFVPTPTTIILLVILGILGQSVGYIFWFNALKEMGSIRASAGSLLVPIAAYILSFLTLGVLPSLLEAIGSVITLIGVYLTVTSRR</sequence>
<feature type="transmembrane region" description="Helical" evidence="6">
    <location>
        <begin position="89"/>
        <end position="106"/>
    </location>
</feature>
<feature type="transmembrane region" description="Helical" evidence="6">
    <location>
        <begin position="65"/>
        <end position="83"/>
    </location>
</feature>